<keyword evidence="4" id="KW-1185">Reference proteome</keyword>
<keyword evidence="1" id="KW-0472">Membrane</keyword>
<dbReference type="OrthoDB" id="3251775at2759"/>
<organism evidence="3 4">
    <name type="scientific">Schizopora paradoxa</name>
    <dbReference type="NCBI Taxonomy" id="27342"/>
    <lineage>
        <taxon>Eukaryota</taxon>
        <taxon>Fungi</taxon>
        <taxon>Dikarya</taxon>
        <taxon>Basidiomycota</taxon>
        <taxon>Agaricomycotina</taxon>
        <taxon>Agaricomycetes</taxon>
        <taxon>Hymenochaetales</taxon>
        <taxon>Schizoporaceae</taxon>
        <taxon>Schizopora</taxon>
    </lineage>
</organism>
<feature type="domain" description="DUF6533" evidence="2">
    <location>
        <begin position="20"/>
        <end position="69"/>
    </location>
</feature>
<gene>
    <name evidence="3" type="ORF">SCHPADRAFT_940603</name>
</gene>
<feature type="transmembrane region" description="Helical" evidence="1">
    <location>
        <begin position="227"/>
        <end position="245"/>
    </location>
</feature>
<dbReference type="InParanoid" id="A0A0H2RMN0"/>
<name>A0A0H2RMN0_9AGAM</name>
<protein>
    <recommendedName>
        <fullName evidence="2">DUF6533 domain-containing protein</fullName>
    </recommendedName>
</protein>
<keyword evidence="1" id="KW-0812">Transmembrane</keyword>
<evidence type="ECO:0000259" key="2">
    <source>
        <dbReference type="Pfam" id="PF20151"/>
    </source>
</evidence>
<keyword evidence="1" id="KW-1133">Transmembrane helix</keyword>
<sequence length="315" mass="34406">MPGQEPGLNGTVNDLINTRYLTLVGLTVITYDTLLTLSNEVCFVWAEPSRKTNATTRAAFAINRYGTLAMAVMFPAVLFANKAFETTEIQAYLPLLFLQCMGLLTTVVALYTITCTCGNGLILRSLVRIWECSGRVAWMLAIGFILAHTVVLGFAGLAIKQARDNLIFVDETGLVVCALEKTPFSFIGAFVPAAVLDVYAFALLLLNALSRPRSSTQRLLDILLKDGLIYFMICACTKFLSAIVISAAPTALIFLTVAFGFNLNAVATARLFLRICENDYYYLPELGRSLNDGSSSFIESISGTSELSSSKDYFH</sequence>
<evidence type="ECO:0000256" key="1">
    <source>
        <dbReference type="SAM" id="Phobius"/>
    </source>
</evidence>
<accession>A0A0H2RMN0</accession>
<reference evidence="3 4" key="1">
    <citation type="submission" date="2015-04" db="EMBL/GenBank/DDBJ databases">
        <title>Complete genome sequence of Schizopora paradoxa KUC8140, a cosmopolitan wood degrader in East Asia.</title>
        <authorList>
            <consortium name="DOE Joint Genome Institute"/>
            <person name="Min B."/>
            <person name="Park H."/>
            <person name="Jang Y."/>
            <person name="Kim J.-J."/>
            <person name="Kim K.H."/>
            <person name="Pangilinan J."/>
            <person name="Lipzen A."/>
            <person name="Riley R."/>
            <person name="Grigoriev I.V."/>
            <person name="Spatafora J.W."/>
            <person name="Choi I.-G."/>
        </authorList>
    </citation>
    <scope>NUCLEOTIDE SEQUENCE [LARGE SCALE GENOMIC DNA]</scope>
    <source>
        <strain evidence="3 4">KUC8140</strain>
    </source>
</reference>
<feature type="transmembrane region" description="Helical" evidence="1">
    <location>
        <begin position="136"/>
        <end position="159"/>
    </location>
</feature>
<dbReference type="EMBL" id="KQ085964">
    <property type="protein sequence ID" value="KLO13129.1"/>
    <property type="molecule type" value="Genomic_DNA"/>
</dbReference>
<feature type="transmembrane region" description="Helical" evidence="1">
    <location>
        <begin position="251"/>
        <end position="273"/>
    </location>
</feature>
<dbReference type="InterPro" id="IPR045340">
    <property type="entry name" value="DUF6533"/>
</dbReference>
<feature type="transmembrane region" description="Helical" evidence="1">
    <location>
        <begin position="184"/>
        <end position="206"/>
    </location>
</feature>
<feature type="transmembrane region" description="Helical" evidence="1">
    <location>
        <begin position="20"/>
        <end position="46"/>
    </location>
</feature>
<proteinExistence type="predicted"/>
<dbReference type="Pfam" id="PF20151">
    <property type="entry name" value="DUF6533"/>
    <property type="match status" value="1"/>
</dbReference>
<feature type="transmembrane region" description="Helical" evidence="1">
    <location>
        <begin position="58"/>
        <end position="80"/>
    </location>
</feature>
<evidence type="ECO:0000313" key="4">
    <source>
        <dbReference type="Proteomes" id="UP000053477"/>
    </source>
</evidence>
<dbReference type="Proteomes" id="UP000053477">
    <property type="component" value="Unassembled WGS sequence"/>
</dbReference>
<dbReference type="AlphaFoldDB" id="A0A0H2RMN0"/>
<evidence type="ECO:0000313" key="3">
    <source>
        <dbReference type="EMBL" id="KLO13129.1"/>
    </source>
</evidence>
<feature type="transmembrane region" description="Helical" evidence="1">
    <location>
        <begin position="92"/>
        <end position="115"/>
    </location>
</feature>